<name>A0A381Q6D0_9ZZZZ</name>
<accession>A0A381Q6D0</accession>
<dbReference type="InterPro" id="IPR004389">
    <property type="entry name" value="Ribosomal_uL18_bac-type"/>
</dbReference>
<dbReference type="GO" id="GO:0006412">
    <property type="term" value="P:translation"/>
    <property type="evidence" value="ECO:0007669"/>
    <property type="project" value="InterPro"/>
</dbReference>
<evidence type="ECO:0000256" key="4">
    <source>
        <dbReference type="ARBA" id="ARBA00022980"/>
    </source>
</evidence>
<dbReference type="GO" id="GO:0003735">
    <property type="term" value="F:structural constituent of ribosome"/>
    <property type="evidence" value="ECO:0007669"/>
    <property type="project" value="InterPro"/>
</dbReference>
<dbReference type="PANTHER" id="PTHR12899:SF3">
    <property type="entry name" value="LARGE RIBOSOMAL SUBUNIT PROTEIN UL18M"/>
    <property type="match status" value="1"/>
</dbReference>
<evidence type="ECO:0000256" key="2">
    <source>
        <dbReference type="ARBA" id="ARBA00022730"/>
    </source>
</evidence>
<dbReference type="HAMAP" id="MF_01337_B">
    <property type="entry name" value="Ribosomal_uL18_B"/>
    <property type="match status" value="1"/>
</dbReference>
<comment type="similarity">
    <text evidence="1">Belongs to the universal ribosomal protein uL18 family.</text>
</comment>
<keyword evidence="3" id="KW-0694">RNA-binding</keyword>
<evidence type="ECO:0000256" key="5">
    <source>
        <dbReference type="ARBA" id="ARBA00023274"/>
    </source>
</evidence>
<dbReference type="PANTHER" id="PTHR12899">
    <property type="entry name" value="39S RIBOSOMAL PROTEIN L18, MITOCHONDRIAL"/>
    <property type="match status" value="1"/>
</dbReference>
<keyword evidence="4" id="KW-0689">Ribosomal protein</keyword>
<dbReference type="SUPFAM" id="SSF53137">
    <property type="entry name" value="Translational machinery components"/>
    <property type="match status" value="1"/>
</dbReference>
<dbReference type="NCBIfam" id="TIGR00060">
    <property type="entry name" value="L18_bact"/>
    <property type="match status" value="1"/>
</dbReference>
<evidence type="ECO:0000256" key="1">
    <source>
        <dbReference type="ARBA" id="ARBA00007116"/>
    </source>
</evidence>
<dbReference type="GO" id="GO:0008097">
    <property type="term" value="F:5S rRNA binding"/>
    <property type="evidence" value="ECO:0007669"/>
    <property type="project" value="TreeGrafter"/>
</dbReference>
<dbReference type="GO" id="GO:0022625">
    <property type="term" value="C:cytosolic large ribosomal subunit"/>
    <property type="evidence" value="ECO:0007669"/>
    <property type="project" value="TreeGrafter"/>
</dbReference>
<protein>
    <recommendedName>
        <fullName evidence="7">50S ribosomal protein L18</fullName>
    </recommendedName>
</protein>
<dbReference type="FunFam" id="3.30.420.100:FF:000001">
    <property type="entry name" value="50S ribosomal protein L18"/>
    <property type="match status" value="1"/>
</dbReference>
<dbReference type="InterPro" id="IPR005484">
    <property type="entry name" value="Ribosomal_uL18_bac/plant/anim"/>
</dbReference>
<dbReference type="InterPro" id="IPR057268">
    <property type="entry name" value="Ribosomal_L18"/>
</dbReference>
<dbReference type="Pfam" id="PF00861">
    <property type="entry name" value="Ribosomal_L18p"/>
    <property type="match status" value="1"/>
</dbReference>
<dbReference type="EMBL" id="UINC01001210">
    <property type="protein sequence ID" value="SUZ74424.1"/>
    <property type="molecule type" value="Genomic_DNA"/>
</dbReference>
<keyword evidence="2" id="KW-0699">rRNA-binding</keyword>
<gene>
    <name evidence="6" type="ORF">METZ01_LOCUS27278</name>
</gene>
<sequence>MDVKTKSRMRRARKGRMRMREKFATRLTVHRSANHMYAQVVSPEGDRILAQASTLDPSLREGKTGNVEAAGKVGDLIALRAKEVGIAKVAFDRSGYKYHGRVKAVAVAAREGGLEF</sequence>
<evidence type="ECO:0000313" key="6">
    <source>
        <dbReference type="EMBL" id="SUZ74424.1"/>
    </source>
</evidence>
<evidence type="ECO:0008006" key="7">
    <source>
        <dbReference type="Google" id="ProtNLM"/>
    </source>
</evidence>
<organism evidence="6">
    <name type="scientific">marine metagenome</name>
    <dbReference type="NCBI Taxonomy" id="408172"/>
    <lineage>
        <taxon>unclassified sequences</taxon>
        <taxon>metagenomes</taxon>
        <taxon>ecological metagenomes</taxon>
    </lineage>
</organism>
<evidence type="ECO:0000256" key="3">
    <source>
        <dbReference type="ARBA" id="ARBA00022884"/>
    </source>
</evidence>
<keyword evidence="5" id="KW-0687">Ribonucleoprotein</keyword>
<reference evidence="6" key="1">
    <citation type="submission" date="2018-05" db="EMBL/GenBank/DDBJ databases">
        <authorList>
            <person name="Lanie J.A."/>
            <person name="Ng W.-L."/>
            <person name="Kazmierczak K.M."/>
            <person name="Andrzejewski T.M."/>
            <person name="Davidsen T.M."/>
            <person name="Wayne K.J."/>
            <person name="Tettelin H."/>
            <person name="Glass J.I."/>
            <person name="Rusch D."/>
            <person name="Podicherti R."/>
            <person name="Tsui H.-C.T."/>
            <person name="Winkler M.E."/>
        </authorList>
    </citation>
    <scope>NUCLEOTIDE SEQUENCE</scope>
</reference>
<dbReference type="Gene3D" id="3.30.420.100">
    <property type="match status" value="1"/>
</dbReference>
<dbReference type="AlphaFoldDB" id="A0A381Q6D0"/>
<proteinExistence type="inferred from homology"/>
<dbReference type="CDD" id="cd00432">
    <property type="entry name" value="Ribosomal_L18_L5e"/>
    <property type="match status" value="1"/>
</dbReference>